<dbReference type="PIRSF" id="PIRSF006380">
    <property type="entry name" value="UCP006380"/>
    <property type="match status" value="1"/>
</dbReference>
<dbReference type="Pfam" id="PF01949">
    <property type="entry name" value="Endo_dU"/>
    <property type="match status" value="1"/>
</dbReference>
<evidence type="ECO:0000256" key="1">
    <source>
        <dbReference type="HAMAP-Rule" id="MF_00582"/>
    </source>
</evidence>
<evidence type="ECO:0000313" key="3">
    <source>
        <dbReference type="Proteomes" id="UP000094707"/>
    </source>
</evidence>
<dbReference type="OrthoDB" id="15207at2157"/>
<dbReference type="PANTHER" id="PTHR39518:SF2">
    <property type="entry name" value="UPF0215 PROTEIN MJ1150"/>
    <property type="match status" value="1"/>
</dbReference>
<sequence>MRAEENHPEIIPKRNFRSIKQEIRILGVDDAPFTPHTSDPVMVVGTVFRAGKWFDGVLRTFVQVDGDDATEKIISMVNGSRQKEQLGIIMLDGVTFGGFNVANIPRICRKTGIPVIVVMRKQPNFERIKKALQHFKNWEDRWQSILEAGEIHRVDKDGEPVYIQICGMELEDAVEVVKLSSTRSAIPEPIRAAHLIAAGVTTGESRGSA</sequence>
<dbReference type="RefSeq" id="WP_071907777.1">
    <property type="nucleotide sequence ID" value="NZ_LT607756.1"/>
</dbReference>
<organism evidence="2 3">
    <name type="scientific">Methanobacterium congolense</name>
    <dbReference type="NCBI Taxonomy" id="118062"/>
    <lineage>
        <taxon>Archaea</taxon>
        <taxon>Methanobacteriati</taxon>
        <taxon>Methanobacteriota</taxon>
        <taxon>Methanomada group</taxon>
        <taxon>Methanobacteria</taxon>
        <taxon>Methanobacteriales</taxon>
        <taxon>Methanobacteriaceae</taxon>
        <taxon>Methanobacterium</taxon>
    </lineage>
</organism>
<comment type="similarity">
    <text evidence="1">Belongs to the UPF0215 family.</text>
</comment>
<dbReference type="NCBIfam" id="NF001977">
    <property type="entry name" value="PRK00766.1"/>
    <property type="match status" value="1"/>
</dbReference>
<protein>
    <recommendedName>
        <fullName evidence="1">UPF0215 protein MCBB_2204</fullName>
    </recommendedName>
</protein>
<name>A0A1D3L534_9EURY</name>
<dbReference type="GeneID" id="30413039"/>
<keyword evidence="3" id="KW-1185">Reference proteome</keyword>
<dbReference type="Proteomes" id="UP000094707">
    <property type="component" value="Chromosome I"/>
</dbReference>
<dbReference type="PANTHER" id="PTHR39518">
    <property type="entry name" value="UPF0215 PROTEIN MJ1150"/>
    <property type="match status" value="1"/>
</dbReference>
<dbReference type="PATRIC" id="fig|129848.4.peg.2250"/>
<evidence type="ECO:0000313" key="2">
    <source>
        <dbReference type="EMBL" id="SCG86743.1"/>
    </source>
</evidence>
<dbReference type="Gene3D" id="3.30.2170.10">
    <property type="entry name" value="archaeoglobus fulgidus dsm 4304 superfamily"/>
    <property type="match status" value="1"/>
</dbReference>
<dbReference type="STRING" id="118062.MCBB_2204"/>
<dbReference type="AlphaFoldDB" id="A0A1D3L534"/>
<dbReference type="EMBL" id="LT607756">
    <property type="protein sequence ID" value="SCG86743.1"/>
    <property type="molecule type" value="Genomic_DNA"/>
</dbReference>
<dbReference type="KEGG" id="mcub:MCBB_2204"/>
<gene>
    <name evidence="2" type="ORF">MCBB_2204</name>
</gene>
<dbReference type="InterPro" id="IPR002802">
    <property type="entry name" value="Endo_dU"/>
</dbReference>
<dbReference type="HAMAP" id="MF_00582">
    <property type="entry name" value="UPF0215"/>
    <property type="match status" value="1"/>
</dbReference>
<accession>A0A1D3L534</accession>
<proteinExistence type="inferred from homology"/>
<reference evidence="2 3" key="1">
    <citation type="submission" date="2016-08" db="EMBL/GenBank/DDBJ databases">
        <authorList>
            <person name="Seilhamer J.J."/>
        </authorList>
    </citation>
    <scope>NUCLEOTIDE SEQUENCE [LARGE SCALE GENOMIC DNA]</scope>
    <source>
        <strain evidence="2">Buetzberg</strain>
    </source>
</reference>